<name>A0AAD4BP94_BOLED</name>
<comment type="caution">
    <text evidence="1">The sequence shown here is derived from an EMBL/GenBank/DDBJ whole genome shotgun (WGS) entry which is preliminary data.</text>
</comment>
<reference evidence="1" key="2">
    <citation type="journal article" date="2020" name="Nat. Commun.">
        <title>Large-scale genome sequencing of mycorrhizal fungi provides insights into the early evolution of symbiotic traits.</title>
        <authorList>
            <person name="Miyauchi S."/>
            <person name="Kiss E."/>
            <person name="Kuo A."/>
            <person name="Drula E."/>
            <person name="Kohler A."/>
            <person name="Sanchez-Garcia M."/>
            <person name="Morin E."/>
            <person name="Andreopoulos B."/>
            <person name="Barry K.W."/>
            <person name="Bonito G."/>
            <person name="Buee M."/>
            <person name="Carver A."/>
            <person name="Chen C."/>
            <person name="Cichocki N."/>
            <person name="Clum A."/>
            <person name="Culley D."/>
            <person name="Crous P.W."/>
            <person name="Fauchery L."/>
            <person name="Girlanda M."/>
            <person name="Hayes R.D."/>
            <person name="Keri Z."/>
            <person name="LaButti K."/>
            <person name="Lipzen A."/>
            <person name="Lombard V."/>
            <person name="Magnuson J."/>
            <person name="Maillard F."/>
            <person name="Murat C."/>
            <person name="Nolan M."/>
            <person name="Ohm R.A."/>
            <person name="Pangilinan J."/>
            <person name="Pereira M.F."/>
            <person name="Perotto S."/>
            <person name="Peter M."/>
            <person name="Pfister S."/>
            <person name="Riley R."/>
            <person name="Sitrit Y."/>
            <person name="Stielow J.B."/>
            <person name="Szollosi G."/>
            <person name="Zifcakova L."/>
            <person name="Stursova M."/>
            <person name="Spatafora J.W."/>
            <person name="Tedersoo L."/>
            <person name="Vaario L.M."/>
            <person name="Yamada A."/>
            <person name="Yan M."/>
            <person name="Wang P."/>
            <person name="Xu J."/>
            <person name="Bruns T."/>
            <person name="Baldrian P."/>
            <person name="Vilgalys R."/>
            <person name="Dunand C."/>
            <person name="Henrissat B."/>
            <person name="Grigoriev I.V."/>
            <person name="Hibbett D."/>
            <person name="Nagy L.G."/>
            <person name="Martin F.M."/>
        </authorList>
    </citation>
    <scope>NUCLEOTIDE SEQUENCE</scope>
    <source>
        <strain evidence="1">BED1</strain>
    </source>
</reference>
<accession>A0AAD4BP94</accession>
<proteinExistence type="predicted"/>
<dbReference type="EMBL" id="WHUW01000022">
    <property type="protein sequence ID" value="KAF8436350.1"/>
    <property type="molecule type" value="Genomic_DNA"/>
</dbReference>
<evidence type="ECO:0000313" key="2">
    <source>
        <dbReference type="Proteomes" id="UP001194468"/>
    </source>
</evidence>
<protein>
    <submittedName>
        <fullName evidence="1">Uncharacterized protein</fullName>
    </submittedName>
</protein>
<reference evidence="1" key="1">
    <citation type="submission" date="2019-10" db="EMBL/GenBank/DDBJ databases">
        <authorList>
            <consortium name="DOE Joint Genome Institute"/>
            <person name="Kuo A."/>
            <person name="Miyauchi S."/>
            <person name="Kiss E."/>
            <person name="Drula E."/>
            <person name="Kohler A."/>
            <person name="Sanchez-Garcia M."/>
            <person name="Andreopoulos B."/>
            <person name="Barry K.W."/>
            <person name="Bonito G."/>
            <person name="Buee M."/>
            <person name="Carver A."/>
            <person name="Chen C."/>
            <person name="Cichocki N."/>
            <person name="Clum A."/>
            <person name="Culley D."/>
            <person name="Crous P.W."/>
            <person name="Fauchery L."/>
            <person name="Girlanda M."/>
            <person name="Hayes R."/>
            <person name="Keri Z."/>
            <person name="LaButti K."/>
            <person name="Lipzen A."/>
            <person name="Lombard V."/>
            <person name="Magnuson J."/>
            <person name="Maillard F."/>
            <person name="Morin E."/>
            <person name="Murat C."/>
            <person name="Nolan M."/>
            <person name="Ohm R."/>
            <person name="Pangilinan J."/>
            <person name="Pereira M."/>
            <person name="Perotto S."/>
            <person name="Peter M."/>
            <person name="Riley R."/>
            <person name="Sitrit Y."/>
            <person name="Stielow B."/>
            <person name="Szollosi G."/>
            <person name="Zifcakova L."/>
            <person name="Stursova M."/>
            <person name="Spatafora J.W."/>
            <person name="Tedersoo L."/>
            <person name="Vaario L.-M."/>
            <person name="Yamada A."/>
            <person name="Yan M."/>
            <person name="Wang P."/>
            <person name="Xu J."/>
            <person name="Bruns T."/>
            <person name="Baldrian P."/>
            <person name="Vilgalys R."/>
            <person name="Henrissat B."/>
            <person name="Grigoriev I.V."/>
            <person name="Hibbett D."/>
            <person name="Nagy L.G."/>
            <person name="Martin F.M."/>
        </authorList>
    </citation>
    <scope>NUCLEOTIDE SEQUENCE</scope>
    <source>
        <strain evidence="1">BED1</strain>
    </source>
</reference>
<dbReference type="Proteomes" id="UP001194468">
    <property type="component" value="Unassembled WGS sequence"/>
</dbReference>
<evidence type="ECO:0000313" key="1">
    <source>
        <dbReference type="EMBL" id="KAF8436350.1"/>
    </source>
</evidence>
<keyword evidence="2" id="KW-1185">Reference proteome</keyword>
<organism evidence="1 2">
    <name type="scientific">Boletus edulis BED1</name>
    <dbReference type="NCBI Taxonomy" id="1328754"/>
    <lineage>
        <taxon>Eukaryota</taxon>
        <taxon>Fungi</taxon>
        <taxon>Dikarya</taxon>
        <taxon>Basidiomycota</taxon>
        <taxon>Agaricomycotina</taxon>
        <taxon>Agaricomycetes</taxon>
        <taxon>Agaricomycetidae</taxon>
        <taxon>Boletales</taxon>
        <taxon>Boletineae</taxon>
        <taxon>Boletaceae</taxon>
        <taxon>Boletoideae</taxon>
        <taxon>Boletus</taxon>
    </lineage>
</organism>
<dbReference type="AlphaFoldDB" id="A0AAD4BP94"/>
<sequence length="87" mass="9668">MSLSNVPGVVSDVKARIVWVQVPTEHGVKLELVHHVRAHVEYILYETTVTTMVPHCIVSVVDWVSDSPMPMSFIKEGECGLTHSLQS</sequence>
<gene>
    <name evidence="1" type="ORF">L210DRAFT_877586</name>
</gene>